<keyword evidence="3" id="KW-1185">Reference proteome</keyword>
<evidence type="ECO:0000256" key="1">
    <source>
        <dbReference type="SAM" id="MobiDB-lite"/>
    </source>
</evidence>
<accession>A0A8H7UYN5</accession>
<gene>
    <name evidence="2" type="ORF">INT45_006541</name>
</gene>
<reference evidence="2 3" key="1">
    <citation type="submission" date="2020-12" db="EMBL/GenBank/DDBJ databases">
        <title>Metabolic potential, ecology and presence of endohyphal bacteria is reflected in genomic diversity of Mucoromycotina.</title>
        <authorList>
            <person name="Muszewska A."/>
            <person name="Okrasinska A."/>
            <person name="Steczkiewicz K."/>
            <person name="Drgas O."/>
            <person name="Orlowska M."/>
            <person name="Perlinska-Lenart U."/>
            <person name="Aleksandrzak-Piekarczyk T."/>
            <person name="Szatraj K."/>
            <person name="Zielenkiewicz U."/>
            <person name="Pilsyk S."/>
            <person name="Malc E."/>
            <person name="Mieczkowski P."/>
            <person name="Kruszewska J.S."/>
            <person name="Biernat P."/>
            <person name="Pawlowska J."/>
        </authorList>
    </citation>
    <scope>NUCLEOTIDE SEQUENCE [LARGE SCALE GENOMIC DNA]</scope>
    <source>
        <strain evidence="2 3">CBS 142.35</strain>
    </source>
</reference>
<proteinExistence type="predicted"/>
<sequence length="43" mass="5132">DKEDNHIIPQRRPFDNITSESELDNSINEEEDDSDDSDYIYEE</sequence>
<dbReference type="EMBL" id="JAEPRB010001513">
    <property type="protein sequence ID" value="KAG2203571.1"/>
    <property type="molecule type" value="Genomic_DNA"/>
</dbReference>
<protein>
    <submittedName>
        <fullName evidence="2">Uncharacterized protein</fullName>
    </submittedName>
</protein>
<evidence type="ECO:0000313" key="3">
    <source>
        <dbReference type="Proteomes" id="UP000646827"/>
    </source>
</evidence>
<dbReference type="AlphaFoldDB" id="A0A8H7UYN5"/>
<feature type="non-terminal residue" evidence="2">
    <location>
        <position position="1"/>
    </location>
</feature>
<evidence type="ECO:0000313" key="2">
    <source>
        <dbReference type="EMBL" id="KAG2203571.1"/>
    </source>
</evidence>
<feature type="compositionally biased region" description="Acidic residues" evidence="1">
    <location>
        <begin position="21"/>
        <end position="43"/>
    </location>
</feature>
<comment type="caution">
    <text evidence="2">The sequence shown here is derived from an EMBL/GenBank/DDBJ whole genome shotgun (WGS) entry which is preliminary data.</text>
</comment>
<feature type="region of interest" description="Disordered" evidence="1">
    <location>
        <begin position="1"/>
        <end position="43"/>
    </location>
</feature>
<dbReference type="Proteomes" id="UP000646827">
    <property type="component" value="Unassembled WGS sequence"/>
</dbReference>
<name>A0A8H7UYN5_9FUNG</name>
<organism evidence="2 3">
    <name type="scientific">Circinella minor</name>
    <dbReference type="NCBI Taxonomy" id="1195481"/>
    <lineage>
        <taxon>Eukaryota</taxon>
        <taxon>Fungi</taxon>
        <taxon>Fungi incertae sedis</taxon>
        <taxon>Mucoromycota</taxon>
        <taxon>Mucoromycotina</taxon>
        <taxon>Mucoromycetes</taxon>
        <taxon>Mucorales</taxon>
        <taxon>Lichtheimiaceae</taxon>
        <taxon>Circinella</taxon>
    </lineage>
</organism>